<protein>
    <recommendedName>
        <fullName evidence="13">Amino acid ABC transporter permease</fullName>
    </recommendedName>
</protein>
<keyword evidence="12" id="KW-1185">Reference proteome</keyword>
<feature type="transmembrane region" description="Helical" evidence="8">
    <location>
        <begin position="266"/>
        <end position="284"/>
    </location>
</feature>
<evidence type="ECO:0000256" key="2">
    <source>
        <dbReference type="ARBA" id="ARBA00022448"/>
    </source>
</evidence>
<evidence type="ECO:0000256" key="5">
    <source>
        <dbReference type="ARBA" id="ARBA00022970"/>
    </source>
</evidence>
<keyword evidence="2 8" id="KW-0813">Transport</keyword>
<keyword evidence="4 8" id="KW-0812">Transmembrane</keyword>
<name>A0A916JXR5_9MICO</name>
<evidence type="ECO:0000256" key="3">
    <source>
        <dbReference type="ARBA" id="ARBA00022475"/>
    </source>
</evidence>
<comment type="caution">
    <text evidence="11">The sequence shown here is derived from an EMBL/GenBank/DDBJ whole genome shotgun (WGS) entry which is preliminary data.</text>
</comment>
<evidence type="ECO:0000259" key="10">
    <source>
        <dbReference type="PROSITE" id="PS51186"/>
    </source>
</evidence>
<feature type="transmembrane region" description="Helical" evidence="8">
    <location>
        <begin position="383"/>
        <end position="405"/>
    </location>
</feature>
<feature type="transmembrane region" description="Helical" evidence="8">
    <location>
        <begin position="461"/>
        <end position="481"/>
    </location>
</feature>
<evidence type="ECO:0000313" key="11">
    <source>
        <dbReference type="EMBL" id="CAG7613255.1"/>
    </source>
</evidence>
<dbReference type="Pfam" id="PF00583">
    <property type="entry name" value="Acetyltransf_1"/>
    <property type="match status" value="1"/>
</dbReference>
<dbReference type="Proteomes" id="UP000693892">
    <property type="component" value="Unassembled WGS sequence"/>
</dbReference>
<feature type="domain" description="ABC transmembrane type-1" evidence="9">
    <location>
        <begin position="307"/>
        <end position="515"/>
    </location>
</feature>
<keyword evidence="6 8" id="KW-1133">Transmembrane helix</keyword>
<dbReference type="InterPro" id="IPR000515">
    <property type="entry name" value="MetI-like"/>
</dbReference>
<comment type="similarity">
    <text evidence="8">Belongs to the binding-protein-dependent transport system permease family.</text>
</comment>
<feature type="transmembrane region" description="Helical" evidence="8">
    <location>
        <begin position="307"/>
        <end position="330"/>
    </location>
</feature>
<dbReference type="PANTHER" id="PTHR30614:SF0">
    <property type="entry name" value="L-CYSTINE TRANSPORT SYSTEM PERMEASE PROTEIN TCYL"/>
    <property type="match status" value="1"/>
</dbReference>
<feature type="transmembrane region" description="Helical" evidence="8">
    <location>
        <begin position="342"/>
        <end position="363"/>
    </location>
</feature>
<keyword evidence="3" id="KW-1003">Cell membrane</keyword>
<dbReference type="CDD" id="cd04301">
    <property type="entry name" value="NAT_SF"/>
    <property type="match status" value="1"/>
</dbReference>
<dbReference type="PROSITE" id="PS50928">
    <property type="entry name" value="ABC_TM1"/>
    <property type="match status" value="1"/>
</dbReference>
<dbReference type="AlphaFoldDB" id="A0A916JXR5"/>
<reference evidence="11" key="1">
    <citation type="submission" date="2021-06" db="EMBL/GenBank/DDBJ databases">
        <authorList>
            <person name="Criscuolo A."/>
        </authorList>
    </citation>
    <scope>NUCLEOTIDE SEQUENCE</scope>
    <source>
        <strain evidence="11">CIP111803</strain>
    </source>
</reference>
<evidence type="ECO:0000256" key="8">
    <source>
        <dbReference type="RuleBase" id="RU363032"/>
    </source>
</evidence>
<dbReference type="InterPro" id="IPR043429">
    <property type="entry name" value="ArtM/GltK/GlnP/TcyL/YhdX-like"/>
</dbReference>
<keyword evidence="7 8" id="KW-0472">Membrane</keyword>
<dbReference type="GO" id="GO:0043190">
    <property type="term" value="C:ATP-binding cassette (ABC) transporter complex"/>
    <property type="evidence" value="ECO:0007669"/>
    <property type="project" value="InterPro"/>
</dbReference>
<keyword evidence="5" id="KW-0029">Amino-acid transport</keyword>
<gene>
    <name evidence="11" type="ORF">LEUCIP111803_01674</name>
</gene>
<accession>A0A916JXR5</accession>
<organism evidence="11 12">
    <name type="scientific">Leucobacter soli</name>
    <dbReference type="NCBI Taxonomy" id="2812850"/>
    <lineage>
        <taxon>Bacteria</taxon>
        <taxon>Bacillati</taxon>
        <taxon>Actinomycetota</taxon>
        <taxon>Actinomycetes</taxon>
        <taxon>Micrococcales</taxon>
        <taxon>Microbacteriaceae</taxon>
        <taxon>Leucobacter</taxon>
    </lineage>
</organism>
<dbReference type="Pfam" id="PF00528">
    <property type="entry name" value="BPD_transp_1"/>
    <property type="match status" value="1"/>
</dbReference>
<dbReference type="InterPro" id="IPR000182">
    <property type="entry name" value="GNAT_dom"/>
</dbReference>
<dbReference type="InterPro" id="IPR010065">
    <property type="entry name" value="AA_ABC_transptr_permease_3TM"/>
</dbReference>
<dbReference type="GO" id="GO:0022857">
    <property type="term" value="F:transmembrane transporter activity"/>
    <property type="evidence" value="ECO:0007669"/>
    <property type="project" value="InterPro"/>
</dbReference>
<evidence type="ECO:0008006" key="13">
    <source>
        <dbReference type="Google" id="ProtNLM"/>
    </source>
</evidence>
<dbReference type="GO" id="GO:0016747">
    <property type="term" value="F:acyltransferase activity, transferring groups other than amino-acyl groups"/>
    <property type="evidence" value="ECO:0007669"/>
    <property type="project" value="InterPro"/>
</dbReference>
<evidence type="ECO:0000256" key="4">
    <source>
        <dbReference type="ARBA" id="ARBA00022692"/>
    </source>
</evidence>
<evidence type="ECO:0000313" key="12">
    <source>
        <dbReference type="Proteomes" id="UP000693892"/>
    </source>
</evidence>
<dbReference type="CDD" id="cd06261">
    <property type="entry name" value="TM_PBP2"/>
    <property type="match status" value="1"/>
</dbReference>
<feature type="transmembrane region" description="Helical" evidence="8">
    <location>
        <begin position="493"/>
        <end position="518"/>
    </location>
</feature>
<comment type="subcellular location">
    <subcellularLocation>
        <location evidence="1 8">Cell membrane</location>
        <topology evidence="1 8">Multi-pass membrane protein</topology>
    </subcellularLocation>
</comment>
<feature type="domain" description="N-acetyltransferase" evidence="10">
    <location>
        <begin position="20"/>
        <end position="170"/>
    </location>
</feature>
<evidence type="ECO:0000256" key="7">
    <source>
        <dbReference type="ARBA" id="ARBA00023136"/>
    </source>
</evidence>
<evidence type="ECO:0000256" key="1">
    <source>
        <dbReference type="ARBA" id="ARBA00004651"/>
    </source>
</evidence>
<sequence>MSTITEPLREESQAAAYTFAYVRSSDPLAQPLLQDLVREYDCRYGFEVFGESATDEINRYPEAAFAEPEGAFLLLLEDGEPVSGGAFFRLDERTAEFKRIWTRTDRRGRGLARVVLTELELEAKRLGYERIFLTTGPRQPEAVSLYRGHGYTPLFDVTQPASAIGVHPFEKSLAETESLPRRVRARVPERSARRVVPPEAAGAADVPVTPATVDVPVQPATAEVPARPATVDVAVNPAAVVPTPKKVDRAAPAARKVVPLKHWTRWTLSAIAVFFLAQLVWTFFTNPQWRWPVFAEYFFNEAVLRGLWLTLWLTAVSTVIGFALGALLALARLSGSPLLNSFAWGFIWFFRSVPLIVQLVLWYNLGYLFPTLGIGWPFSYDFWLVEFNTVHLISASAAAVLGLSLHQAAYSAEIIRGGLLSVDQGQIEAAKALGIPRSRRFFRITLPQAARAILPNAFNEVIGLLKGTSVVFILALPELFYTVQVIYNRNAQVVPLLLVATVWYALFTSVLSVLQYYIERHFARGSARELPPTPLQRARRAIRAGILGRANGSDPQIPPASVAAITSSQH</sequence>
<dbReference type="GO" id="GO:0006865">
    <property type="term" value="P:amino acid transport"/>
    <property type="evidence" value="ECO:0007669"/>
    <property type="project" value="UniProtKB-KW"/>
</dbReference>
<proteinExistence type="inferred from homology"/>
<evidence type="ECO:0000256" key="6">
    <source>
        <dbReference type="ARBA" id="ARBA00022989"/>
    </source>
</evidence>
<evidence type="ECO:0000259" key="9">
    <source>
        <dbReference type="PROSITE" id="PS50928"/>
    </source>
</evidence>
<dbReference type="PANTHER" id="PTHR30614">
    <property type="entry name" value="MEMBRANE COMPONENT OF AMINO ACID ABC TRANSPORTER"/>
    <property type="match status" value="1"/>
</dbReference>
<dbReference type="PROSITE" id="PS51186">
    <property type="entry name" value="GNAT"/>
    <property type="match status" value="1"/>
</dbReference>
<dbReference type="EMBL" id="CAJVAP010000017">
    <property type="protein sequence ID" value="CAG7613255.1"/>
    <property type="molecule type" value="Genomic_DNA"/>
</dbReference>
<dbReference type="NCBIfam" id="TIGR01726">
    <property type="entry name" value="HEQRo_perm_3TM"/>
    <property type="match status" value="1"/>
</dbReference>